<feature type="compositionally biased region" description="Basic and acidic residues" evidence="1">
    <location>
        <begin position="197"/>
        <end position="233"/>
    </location>
</feature>
<evidence type="ECO:0000313" key="3">
    <source>
        <dbReference type="WBParaSite" id="nRc.2.0.1.t41928-RA"/>
    </source>
</evidence>
<evidence type="ECO:0000256" key="1">
    <source>
        <dbReference type="SAM" id="MobiDB-lite"/>
    </source>
</evidence>
<proteinExistence type="predicted"/>
<organism evidence="2 3">
    <name type="scientific">Romanomermis culicivorax</name>
    <name type="common">Nematode worm</name>
    <dbReference type="NCBI Taxonomy" id="13658"/>
    <lineage>
        <taxon>Eukaryota</taxon>
        <taxon>Metazoa</taxon>
        <taxon>Ecdysozoa</taxon>
        <taxon>Nematoda</taxon>
        <taxon>Enoplea</taxon>
        <taxon>Dorylaimia</taxon>
        <taxon>Mermithida</taxon>
        <taxon>Mermithoidea</taxon>
        <taxon>Mermithidae</taxon>
        <taxon>Romanomermis</taxon>
    </lineage>
</organism>
<dbReference type="Proteomes" id="UP000887565">
    <property type="component" value="Unplaced"/>
</dbReference>
<name>A0A915KT36_ROMCU</name>
<protein>
    <submittedName>
        <fullName evidence="3">Uncharacterized protein</fullName>
    </submittedName>
</protein>
<evidence type="ECO:0000313" key="2">
    <source>
        <dbReference type="Proteomes" id="UP000887565"/>
    </source>
</evidence>
<sequence>MVPTLDEEVALMATELRNRIYKEAGLEIETIRYYELQFHVLQANLPEKLRYIFQAQLAEWTMTRSPWKSDEATVWACPCLFMKLLRLGRILQNFAEFHYQAHAFITMKLRQEFNARQAGLGNNYHSMYASCQARAAGLAYTIVNAVIKDKKDAEPNYTNVQVRKKETDNTDPGIRFWDIIDRKKEMEILEVEKGLKTKEKRRKGDREESERPQQEEGESKEREKLRERRHEEVSYWQVPPCHHPCNFN</sequence>
<dbReference type="WBParaSite" id="nRc.2.0.1.t41928-RA">
    <property type="protein sequence ID" value="nRc.2.0.1.t41928-RA"/>
    <property type="gene ID" value="nRc.2.0.1.g41928"/>
</dbReference>
<accession>A0A915KT36</accession>
<keyword evidence="2" id="KW-1185">Reference proteome</keyword>
<dbReference type="AlphaFoldDB" id="A0A915KT36"/>
<feature type="region of interest" description="Disordered" evidence="1">
    <location>
        <begin position="197"/>
        <end position="248"/>
    </location>
</feature>
<reference evidence="3" key="1">
    <citation type="submission" date="2022-11" db="UniProtKB">
        <authorList>
            <consortium name="WormBaseParasite"/>
        </authorList>
    </citation>
    <scope>IDENTIFICATION</scope>
</reference>